<dbReference type="InterPro" id="IPR018062">
    <property type="entry name" value="HTH_AraC-typ_CS"/>
</dbReference>
<keyword evidence="1" id="KW-0805">Transcription regulation</keyword>
<proteinExistence type="predicted"/>
<keyword evidence="6" id="KW-1185">Reference proteome</keyword>
<evidence type="ECO:0000313" key="6">
    <source>
        <dbReference type="Proteomes" id="UP000826725"/>
    </source>
</evidence>
<dbReference type="InterPro" id="IPR003313">
    <property type="entry name" value="AraC-bd"/>
</dbReference>
<dbReference type="Pfam" id="PF02311">
    <property type="entry name" value="AraC_binding"/>
    <property type="match status" value="1"/>
</dbReference>
<dbReference type="Pfam" id="PF12833">
    <property type="entry name" value="HTH_18"/>
    <property type="match status" value="1"/>
</dbReference>
<dbReference type="AlphaFoldDB" id="A0A8D5JJ01"/>
<name>A0A8D5JJ01_9BACT</name>
<dbReference type="RefSeq" id="WP_228855517.1">
    <property type="nucleotide sequence ID" value="NZ_AP024086.1"/>
</dbReference>
<evidence type="ECO:0000259" key="4">
    <source>
        <dbReference type="PROSITE" id="PS01124"/>
    </source>
</evidence>
<feature type="domain" description="HTH araC/xylS-type" evidence="4">
    <location>
        <begin position="214"/>
        <end position="311"/>
    </location>
</feature>
<dbReference type="SMART" id="SM00342">
    <property type="entry name" value="HTH_ARAC"/>
    <property type="match status" value="1"/>
</dbReference>
<dbReference type="PANTHER" id="PTHR46796">
    <property type="entry name" value="HTH-TYPE TRANSCRIPTIONAL ACTIVATOR RHAS-RELATED"/>
    <property type="match status" value="1"/>
</dbReference>
<evidence type="ECO:0000256" key="3">
    <source>
        <dbReference type="ARBA" id="ARBA00023163"/>
    </source>
</evidence>
<dbReference type="GO" id="GO:0043565">
    <property type="term" value="F:sequence-specific DNA binding"/>
    <property type="evidence" value="ECO:0007669"/>
    <property type="project" value="InterPro"/>
</dbReference>
<dbReference type="KEGG" id="dbk:DGMP_39370"/>
<reference evidence="5" key="1">
    <citation type="submission" date="2020-09" db="EMBL/GenBank/DDBJ databases">
        <title>Desulfogranum mesoprofundum gen. nov., sp. nov., a novel mesophilic, sulfate-reducing chemolithoautotroph isolated from a deep-sea hydrothermal vent chimney in the Suiyo Seamount.</title>
        <authorList>
            <person name="Hashimoto Y."/>
            <person name="Nakagawa S."/>
        </authorList>
    </citation>
    <scope>NUCLEOTIDE SEQUENCE</scope>
    <source>
        <strain evidence="5">KT2</strain>
    </source>
</reference>
<keyword evidence="3" id="KW-0804">Transcription</keyword>
<dbReference type="PROSITE" id="PS00041">
    <property type="entry name" value="HTH_ARAC_FAMILY_1"/>
    <property type="match status" value="1"/>
</dbReference>
<dbReference type="InterPro" id="IPR018060">
    <property type="entry name" value="HTH_AraC"/>
</dbReference>
<accession>A0A8D5JJ01</accession>
<dbReference type="PROSITE" id="PS01124">
    <property type="entry name" value="HTH_ARAC_FAMILY_2"/>
    <property type="match status" value="1"/>
</dbReference>
<evidence type="ECO:0000256" key="1">
    <source>
        <dbReference type="ARBA" id="ARBA00023015"/>
    </source>
</evidence>
<dbReference type="Proteomes" id="UP000826725">
    <property type="component" value="Chromosome"/>
</dbReference>
<keyword evidence="2" id="KW-0238">DNA-binding</keyword>
<evidence type="ECO:0000256" key="2">
    <source>
        <dbReference type="ARBA" id="ARBA00023125"/>
    </source>
</evidence>
<dbReference type="PANTHER" id="PTHR46796:SF2">
    <property type="entry name" value="TRANSCRIPTIONAL REGULATORY PROTEIN"/>
    <property type="match status" value="1"/>
</dbReference>
<sequence length="313" mass="35632">MEKATGSGEKASFYRASILPELLVFQASYRKFQFARHFHDEFALGVMESGVQKIFCHGRDYFAPTGSLITVNPGDIHDGCSGDGASYKYRILYIPMELMQEAGSVGSGKNREIFFRTPVTHDPAFAIQLRRLHCMLDEPSWKDLKTQPFMPFGYRQSNKNQASAEKFSTVEFSGKKESLEVQTFFYSLLLTFISRHGIEKNDWRKEQVFPYSVMRATEFINDNSEKKLSLDDIAAAAGLSRFHFLRVFKNATGMSPYAYLLHRRLQLAKEGIKKKKSLADAAIDAGFADQSHLSRRFKAAYGITLNQYRKTVC</sequence>
<dbReference type="InterPro" id="IPR050204">
    <property type="entry name" value="AraC_XylS_family_regulators"/>
</dbReference>
<evidence type="ECO:0000313" key="5">
    <source>
        <dbReference type="EMBL" id="BCL63244.1"/>
    </source>
</evidence>
<gene>
    <name evidence="5" type="ORF">DGMP_39370</name>
</gene>
<dbReference type="EMBL" id="AP024086">
    <property type="protein sequence ID" value="BCL63244.1"/>
    <property type="molecule type" value="Genomic_DNA"/>
</dbReference>
<dbReference type="GO" id="GO:0003700">
    <property type="term" value="F:DNA-binding transcription factor activity"/>
    <property type="evidence" value="ECO:0007669"/>
    <property type="project" value="InterPro"/>
</dbReference>
<protein>
    <submittedName>
        <fullName evidence="5">AraC family transcriptional regulator</fullName>
    </submittedName>
</protein>
<organism evidence="5 6">
    <name type="scientific">Desulfomarina profundi</name>
    <dbReference type="NCBI Taxonomy" id="2772557"/>
    <lineage>
        <taxon>Bacteria</taxon>
        <taxon>Pseudomonadati</taxon>
        <taxon>Thermodesulfobacteriota</taxon>
        <taxon>Desulfobulbia</taxon>
        <taxon>Desulfobulbales</taxon>
        <taxon>Desulfobulbaceae</taxon>
        <taxon>Desulfomarina</taxon>
    </lineage>
</organism>